<evidence type="ECO:0000313" key="2">
    <source>
        <dbReference type="EMBL" id="MBP1949050.1"/>
    </source>
</evidence>
<sequence>MKVSIQMKKRIVFMVINMNIGGTEKALLNMISEMPKEMYDITILMLEKYGGFLGSIPDNVHVEYISEYPKIKDAVNKPPKQVALTQFKQGKLIKGIAFSLITILSKVTKRKSIFFKYLLRNVSGLKNEYDVAVAYAGPMDLISYFVAEKIKAEKKVQWIHFDITKIGFDKKFMDKIYQQFDKIFVVSNEGEHKFSTLFPQYNYKTSTFNNVLATANVLKLADEGRGFEDDFTGVRILTVGRLSKEKGQDLIIPVLADLKKSGFNVKWYCIGEGKTRLEYEQLIKAYGLENDFILMGSKVNPYPYMKQCDVYVQPSRYEGLCITVMEAKCLKKPIVTTNFNGVKEQLVHNKTGLILEFNRNLMVHTLEQIIINEKLRNSFSEKLQQEEASSDKALAQFHEVTQIPDVMSRG</sequence>
<dbReference type="SUPFAM" id="SSF53756">
    <property type="entry name" value="UDP-Glycosyltransferase/glycogen phosphorylase"/>
    <property type="match status" value="1"/>
</dbReference>
<comment type="caution">
    <text evidence="2">The sequence shown here is derived from an EMBL/GenBank/DDBJ whole genome shotgun (WGS) entry which is preliminary data.</text>
</comment>
<dbReference type="PANTHER" id="PTHR12526:SF630">
    <property type="entry name" value="GLYCOSYLTRANSFERASE"/>
    <property type="match status" value="1"/>
</dbReference>
<reference evidence="2 3" key="1">
    <citation type="submission" date="2021-03" db="EMBL/GenBank/DDBJ databases">
        <title>Genomic Encyclopedia of Type Strains, Phase IV (KMG-IV): sequencing the most valuable type-strain genomes for metagenomic binning, comparative biology and taxonomic classification.</title>
        <authorList>
            <person name="Goeker M."/>
        </authorList>
    </citation>
    <scope>NUCLEOTIDE SEQUENCE [LARGE SCALE GENOMIC DNA]</scope>
    <source>
        <strain evidence="2 3">DSM 21085</strain>
    </source>
</reference>
<keyword evidence="3" id="KW-1185">Reference proteome</keyword>
<dbReference type="Proteomes" id="UP001519328">
    <property type="component" value="Unassembled WGS sequence"/>
</dbReference>
<dbReference type="PANTHER" id="PTHR12526">
    <property type="entry name" value="GLYCOSYLTRANSFERASE"/>
    <property type="match status" value="1"/>
</dbReference>
<proteinExistence type="predicted"/>
<accession>A0ABS4HDQ8</accession>
<evidence type="ECO:0000313" key="3">
    <source>
        <dbReference type="Proteomes" id="UP001519328"/>
    </source>
</evidence>
<name>A0ABS4HDQ8_9BACI</name>
<dbReference type="CDD" id="cd03811">
    <property type="entry name" value="GT4_GT28_WabH-like"/>
    <property type="match status" value="1"/>
</dbReference>
<dbReference type="InterPro" id="IPR001296">
    <property type="entry name" value="Glyco_trans_1"/>
</dbReference>
<gene>
    <name evidence="2" type="ORF">J2Z82_001987</name>
</gene>
<dbReference type="Gene3D" id="3.40.50.2000">
    <property type="entry name" value="Glycogen Phosphorylase B"/>
    <property type="match status" value="2"/>
</dbReference>
<evidence type="ECO:0000259" key="1">
    <source>
        <dbReference type="Pfam" id="PF00534"/>
    </source>
</evidence>
<dbReference type="Pfam" id="PF00534">
    <property type="entry name" value="Glycos_transf_1"/>
    <property type="match status" value="1"/>
</dbReference>
<protein>
    <submittedName>
        <fullName evidence="2">Glycosyltransferase involved in cell wall biosynthesis</fullName>
    </submittedName>
</protein>
<organism evidence="2 3">
    <name type="scientific">Virgibacillus litoralis</name>
    <dbReference type="NCBI Taxonomy" id="578221"/>
    <lineage>
        <taxon>Bacteria</taxon>
        <taxon>Bacillati</taxon>
        <taxon>Bacillota</taxon>
        <taxon>Bacilli</taxon>
        <taxon>Bacillales</taxon>
        <taxon>Bacillaceae</taxon>
        <taxon>Virgibacillus</taxon>
    </lineage>
</organism>
<dbReference type="EMBL" id="JAGGKK010000009">
    <property type="protein sequence ID" value="MBP1949050.1"/>
    <property type="molecule type" value="Genomic_DNA"/>
</dbReference>
<feature type="domain" description="Glycosyl transferase family 1" evidence="1">
    <location>
        <begin position="236"/>
        <end position="383"/>
    </location>
</feature>